<protein>
    <submittedName>
        <fullName evidence="1">Uncharacterized protein</fullName>
    </submittedName>
</protein>
<keyword evidence="2" id="KW-1185">Reference proteome</keyword>
<dbReference type="Proteomes" id="UP000499080">
    <property type="component" value="Unassembled WGS sequence"/>
</dbReference>
<reference evidence="1 2" key="1">
    <citation type="journal article" date="2019" name="Sci. Rep.">
        <title>Orb-weaving spider Araneus ventricosus genome elucidates the spidroin gene catalogue.</title>
        <authorList>
            <person name="Kono N."/>
            <person name="Nakamura H."/>
            <person name="Ohtoshi R."/>
            <person name="Moran D.A.P."/>
            <person name="Shinohara A."/>
            <person name="Yoshida Y."/>
            <person name="Fujiwara M."/>
            <person name="Mori M."/>
            <person name="Tomita M."/>
            <person name="Arakawa K."/>
        </authorList>
    </citation>
    <scope>NUCLEOTIDE SEQUENCE [LARGE SCALE GENOMIC DNA]</scope>
</reference>
<evidence type="ECO:0000313" key="1">
    <source>
        <dbReference type="EMBL" id="GBM06854.1"/>
    </source>
</evidence>
<dbReference type="AlphaFoldDB" id="A0A4Y2CSK8"/>
<proteinExistence type="predicted"/>
<evidence type="ECO:0000313" key="2">
    <source>
        <dbReference type="Proteomes" id="UP000499080"/>
    </source>
</evidence>
<organism evidence="1 2">
    <name type="scientific">Araneus ventricosus</name>
    <name type="common">Orbweaver spider</name>
    <name type="synonym">Epeira ventricosa</name>
    <dbReference type="NCBI Taxonomy" id="182803"/>
    <lineage>
        <taxon>Eukaryota</taxon>
        <taxon>Metazoa</taxon>
        <taxon>Ecdysozoa</taxon>
        <taxon>Arthropoda</taxon>
        <taxon>Chelicerata</taxon>
        <taxon>Arachnida</taxon>
        <taxon>Araneae</taxon>
        <taxon>Araneomorphae</taxon>
        <taxon>Entelegynae</taxon>
        <taxon>Araneoidea</taxon>
        <taxon>Araneidae</taxon>
        <taxon>Araneus</taxon>
    </lineage>
</organism>
<name>A0A4Y2CSK8_ARAVE</name>
<dbReference type="EMBL" id="BGPR01000234">
    <property type="protein sequence ID" value="GBM06854.1"/>
    <property type="molecule type" value="Genomic_DNA"/>
</dbReference>
<comment type="caution">
    <text evidence="1">The sequence shown here is derived from an EMBL/GenBank/DDBJ whole genome shotgun (WGS) entry which is preliminary data.</text>
</comment>
<accession>A0A4Y2CSK8</accession>
<sequence>MRERCVPLVPPLRETTAELPPPFAYQYTSHSSGILYEDPAYWHKICIPTGHAHYEFGCTRNNSARKDTCSGESRILMDALYPGEPPCFE</sequence>
<gene>
    <name evidence="1" type="ORF">AVEN_173607_1</name>
</gene>